<gene>
    <name evidence="1" type="ORF">FJTKL_05603</name>
</gene>
<organism evidence="1 2">
    <name type="scientific">Diaporthe vaccinii</name>
    <dbReference type="NCBI Taxonomy" id="105482"/>
    <lineage>
        <taxon>Eukaryota</taxon>
        <taxon>Fungi</taxon>
        <taxon>Dikarya</taxon>
        <taxon>Ascomycota</taxon>
        <taxon>Pezizomycotina</taxon>
        <taxon>Sordariomycetes</taxon>
        <taxon>Sordariomycetidae</taxon>
        <taxon>Diaporthales</taxon>
        <taxon>Diaporthaceae</taxon>
        <taxon>Diaporthe</taxon>
        <taxon>Diaporthe eres species complex</taxon>
    </lineage>
</organism>
<evidence type="ECO:0000313" key="1">
    <source>
        <dbReference type="EMBL" id="KAL2273083.1"/>
    </source>
</evidence>
<dbReference type="EMBL" id="JBAWTH010000201">
    <property type="protein sequence ID" value="KAL2273083.1"/>
    <property type="molecule type" value="Genomic_DNA"/>
</dbReference>
<proteinExistence type="predicted"/>
<keyword evidence="2" id="KW-1185">Reference proteome</keyword>
<evidence type="ECO:0000313" key="2">
    <source>
        <dbReference type="Proteomes" id="UP001600888"/>
    </source>
</evidence>
<sequence>MASSIQSFEQWGYVVDPNAKGFKNVVFSDDEKHCNIYHPDAVDPLVPVNTFTVTRDRNVLKIPRAFNNHPEVDARPKESKLALRHQIALFWTLVENRDLKNLDQIKYTGVIERNLQRHIELVYNMMGEDDEYQPLTLRATDPAFHLLLTGTPFLAGVQKMLDFYADKFGGKKIASCHFEPIGGFDLFDFSITLK</sequence>
<protein>
    <submittedName>
        <fullName evidence="1">Uncharacterized protein</fullName>
    </submittedName>
</protein>
<name>A0ABR4DRS8_9PEZI</name>
<accession>A0ABR4DRS8</accession>
<dbReference type="Proteomes" id="UP001600888">
    <property type="component" value="Unassembled WGS sequence"/>
</dbReference>
<comment type="caution">
    <text evidence="1">The sequence shown here is derived from an EMBL/GenBank/DDBJ whole genome shotgun (WGS) entry which is preliminary data.</text>
</comment>
<reference evidence="1 2" key="1">
    <citation type="submission" date="2024-03" db="EMBL/GenBank/DDBJ databases">
        <title>A high-quality draft genome sequence of Diaporthe vaccinii, a causative agent of upright dieback and viscid rot disease in cranberry plants.</title>
        <authorList>
            <person name="Sarrasin M."/>
            <person name="Lang B.F."/>
            <person name="Burger G."/>
        </authorList>
    </citation>
    <scope>NUCLEOTIDE SEQUENCE [LARGE SCALE GENOMIC DNA]</scope>
    <source>
        <strain evidence="1 2">IS7</strain>
    </source>
</reference>